<dbReference type="InterPro" id="IPR000524">
    <property type="entry name" value="Tscrpt_reg_HTH_GntR"/>
</dbReference>
<dbReference type="GO" id="GO:0003700">
    <property type="term" value="F:DNA-binding transcription factor activity"/>
    <property type="evidence" value="ECO:0007669"/>
    <property type="project" value="InterPro"/>
</dbReference>
<evidence type="ECO:0000259" key="6">
    <source>
        <dbReference type="PROSITE" id="PS50949"/>
    </source>
</evidence>
<evidence type="ECO:0000256" key="1">
    <source>
        <dbReference type="ARBA" id="ARBA00005384"/>
    </source>
</evidence>
<dbReference type="OrthoDB" id="594134at2"/>
<keyword evidence="5" id="KW-0804">Transcription</keyword>
<evidence type="ECO:0000256" key="5">
    <source>
        <dbReference type="ARBA" id="ARBA00023163"/>
    </source>
</evidence>
<evidence type="ECO:0000313" key="7">
    <source>
        <dbReference type="EMBL" id="OQP51993.1"/>
    </source>
</evidence>
<dbReference type="Pfam" id="PF00155">
    <property type="entry name" value="Aminotran_1_2"/>
    <property type="match status" value="1"/>
</dbReference>
<dbReference type="SMART" id="SM00345">
    <property type="entry name" value="HTH_GNTR"/>
    <property type="match status" value="1"/>
</dbReference>
<dbReference type="InterPro" id="IPR051446">
    <property type="entry name" value="HTH_trans_reg/aminotransferase"/>
</dbReference>
<dbReference type="PANTHER" id="PTHR46577">
    <property type="entry name" value="HTH-TYPE TRANSCRIPTIONAL REGULATORY PROTEIN GABR"/>
    <property type="match status" value="1"/>
</dbReference>
<dbReference type="GO" id="GO:0003677">
    <property type="term" value="F:DNA binding"/>
    <property type="evidence" value="ECO:0007669"/>
    <property type="project" value="UniProtKB-KW"/>
</dbReference>
<dbReference type="InterPro" id="IPR015424">
    <property type="entry name" value="PyrdxlP-dep_Trfase"/>
</dbReference>
<keyword evidence="2" id="KW-0663">Pyridoxal phosphate</keyword>
<evidence type="ECO:0000313" key="8">
    <source>
        <dbReference type="Proteomes" id="UP000192610"/>
    </source>
</evidence>
<dbReference type="Proteomes" id="UP000192610">
    <property type="component" value="Unassembled WGS sequence"/>
</dbReference>
<dbReference type="AlphaFoldDB" id="A0A1V9F0T3"/>
<evidence type="ECO:0000256" key="4">
    <source>
        <dbReference type="ARBA" id="ARBA00023125"/>
    </source>
</evidence>
<protein>
    <submittedName>
        <fullName evidence="7">GntR family transcriptional regulator</fullName>
    </submittedName>
</protein>
<keyword evidence="8" id="KW-1185">Reference proteome</keyword>
<dbReference type="CDD" id="cd00609">
    <property type="entry name" value="AAT_like"/>
    <property type="match status" value="1"/>
</dbReference>
<dbReference type="Gene3D" id="3.40.640.10">
    <property type="entry name" value="Type I PLP-dependent aspartate aminotransferase-like (Major domain)"/>
    <property type="match status" value="1"/>
</dbReference>
<feature type="domain" description="HTH gntR-type" evidence="6">
    <location>
        <begin position="16"/>
        <end position="84"/>
    </location>
</feature>
<proteinExistence type="inferred from homology"/>
<comment type="similarity">
    <text evidence="1">In the C-terminal section; belongs to the class-I pyridoxal-phosphate-dependent aminotransferase family.</text>
</comment>
<dbReference type="SUPFAM" id="SSF46785">
    <property type="entry name" value="Winged helix' DNA-binding domain"/>
    <property type="match status" value="1"/>
</dbReference>
<evidence type="ECO:0000256" key="2">
    <source>
        <dbReference type="ARBA" id="ARBA00022898"/>
    </source>
</evidence>
<dbReference type="SUPFAM" id="SSF53383">
    <property type="entry name" value="PLP-dependent transferases"/>
    <property type="match status" value="1"/>
</dbReference>
<dbReference type="Pfam" id="PF00392">
    <property type="entry name" value="GntR"/>
    <property type="match status" value="1"/>
</dbReference>
<evidence type="ECO:0000256" key="3">
    <source>
        <dbReference type="ARBA" id="ARBA00023015"/>
    </source>
</evidence>
<dbReference type="RefSeq" id="WP_081198173.1">
    <property type="nucleotide sequence ID" value="NZ_FOCZ01000013.1"/>
</dbReference>
<keyword evidence="3" id="KW-0805">Transcription regulation</keyword>
<dbReference type="CDD" id="cd07377">
    <property type="entry name" value="WHTH_GntR"/>
    <property type="match status" value="1"/>
</dbReference>
<dbReference type="PANTHER" id="PTHR46577:SF1">
    <property type="entry name" value="HTH-TYPE TRANSCRIPTIONAL REGULATORY PROTEIN GABR"/>
    <property type="match status" value="1"/>
</dbReference>
<sequence length="490" mass="55489">MQALSTLISIEKDSSQPVYLQIANQLMLFIKEGNLQAGHRLPSTRQMADWLQVHRKTVVQAYDELLAQGWLESRTGSGTFVAKHLPEIHPRSLLNGSSSHFNPAHTAGFEFEPTPHLDRPAIWSKHKYHLDDGFPDSRLAPLEELARAYRTQLLTGNPYERLGYGDTMGALWLRKVLADYLNDTRGLKVTPENVLITRGTVMGLYLSCTAFVNPGDTVVVGELNYNGANMSFLQRGANLLKIPVDENGIVVEELAAICRKQKVRMVYVTSHHFYPTTTALRADRRIELLRLAEQYGFIIFEDDYDYDFHYLSKPLLPLASADKAGMVIYCGSFTKTISPAFRVGYVVASENVIRHLAMLRRIVDRQGDILLENAIAELLQNGIIHRYLRKAVRTYRQRRDVFCELLKTHLSEYVQFQVPVGGMAVWTHFDAAINLNTLTQKAIQHELYFSTGYRNEAGKPMLNATRLGFASSTPEELECCVEILRKLLKA</sequence>
<reference evidence="8" key="1">
    <citation type="submission" date="2016-04" db="EMBL/GenBank/DDBJ databases">
        <authorList>
            <person name="Chen L."/>
            <person name="Zhuang W."/>
            <person name="Wang G."/>
        </authorList>
    </citation>
    <scope>NUCLEOTIDE SEQUENCE [LARGE SCALE GENOMIC DNA]</scope>
    <source>
        <strain evidence="8">17621</strain>
    </source>
</reference>
<dbReference type="InterPro" id="IPR036390">
    <property type="entry name" value="WH_DNA-bd_sf"/>
</dbReference>
<dbReference type="InterPro" id="IPR036388">
    <property type="entry name" value="WH-like_DNA-bd_sf"/>
</dbReference>
<dbReference type="GO" id="GO:0030170">
    <property type="term" value="F:pyridoxal phosphate binding"/>
    <property type="evidence" value="ECO:0007669"/>
    <property type="project" value="InterPro"/>
</dbReference>
<organism evidence="7 8">
    <name type="scientific">Niastella yeongjuensis</name>
    <dbReference type="NCBI Taxonomy" id="354355"/>
    <lineage>
        <taxon>Bacteria</taxon>
        <taxon>Pseudomonadati</taxon>
        <taxon>Bacteroidota</taxon>
        <taxon>Chitinophagia</taxon>
        <taxon>Chitinophagales</taxon>
        <taxon>Chitinophagaceae</taxon>
        <taxon>Niastella</taxon>
    </lineage>
</organism>
<dbReference type="PROSITE" id="PS50949">
    <property type="entry name" value="HTH_GNTR"/>
    <property type="match status" value="1"/>
</dbReference>
<dbReference type="EMBL" id="LVXG01000009">
    <property type="protein sequence ID" value="OQP51993.1"/>
    <property type="molecule type" value="Genomic_DNA"/>
</dbReference>
<gene>
    <name evidence="7" type="ORF">A4H97_25590</name>
</gene>
<keyword evidence="4" id="KW-0238">DNA-binding</keyword>
<dbReference type="InterPro" id="IPR015421">
    <property type="entry name" value="PyrdxlP-dep_Trfase_major"/>
</dbReference>
<dbReference type="Gene3D" id="1.10.10.10">
    <property type="entry name" value="Winged helix-like DNA-binding domain superfamily/Winged helix DNA-binding domain"/>
    <property type="match status" value="1"/>
</dbReference>
<name>A0A1V9F0T3_9BACT</name>
<dbReference type="InterPro" id="IPR004839">
    <property type="entry name" value="Aminotransferase_I/II_large"/>
</dbReference>
<comment type="caution">
    <text evidence="7">The sequence shown here is derived from an EMBL/GenBank/DDBJ whole genome shotgun (WGS) entry which is preliminary data.</text>
</comment>
<accession>A0A1V9F0T3</accession>
<dbReference type="STRING" id="354355.SAMN05660816_05462"/>